<dbReference type="CDD" id="cd14360">
    <property type="entry name" value="UBA_NAC_like_bac"/>
    <property type="match status" value="1"/>
</dbReference>
<dbReference type="OrthoDB" id="129626at2"/>
<dbReference type="InterPro" id="IPR009060">
    <property type="entry name" value="UBA-like_sf"/>
</dbReference>
<dbReference type="SUPFAM" id="SSF46934">
    <property type="entry name" value="UBA-like"/>
    <property type="match status" value="1"/>
</dbReference>
<dbReference type="InterPro" id="IPR025642">
    <property type="entry name" value="DUF4342"/>
</dbReference>
<accession>A0A2T0B128</accession>
<reference evidence="2 3" key="1">
    <citation type="submission" date="2018-03" db="EMBL/GenBank/DDBJ databases">
        <title>Genome sequence of Clostridium liquoris DSM 100320.</title>
        <authorList>
            <person name="Poehlein A."/>
            <person name="Daniel R."/>
        </authorList>
    </citation>
    <scope>NUCLEOTIDE SEQUENCE [LARGE SCALE GENOMIC DNA]</scope>
    <source>
        <strain evidence="2 3">DSM 100320</strain>
    </source>
</reference>
<dbReference type="GO" id="GO:0003746">
    <property type="term" value="F:translation elongation factor activity"/>
    <property type="evidence" value="ECO:0007669"/>
    <property type="project" value="UniProtKB-KW"/>
</dbReference>
<protein>
    <submittedName>
        <fullName evidence="2">Elongation factor Ts</fullName>
    </submittedName>
</protein>
<keyword evidence="3" id="KW-1185">Reference proteome</keyword>
<evidence type="ECO:0000259" key="1">
    <source>
        <dbReference type="Pfam" id="PF14242"/>
    </source>
</evidence>
<comment type="caution">
    <text evidence="2">The sequence shown here is derived from an EMBL/GenBank/DDBJ whole genome shotgun (WGS) entry which is preliminary data.</text>
</comment>
<feature type="domain" description="DUF4342" evidence="1">
    <location>
        <begin position="46"/>
        <end position="124"/>
    </location>
</feature>
<name>A0A2T0B128_9CLOT</name>
<dbReference type="RefSeq" id="WP_106064448.1">
    <property type="nucleotide sequence ID" value="NZ_PVXO01000066.1"/>
</dbReference>
<sequence length="187" mass="20873">MSEITLEKIDVIRERTKVSYAEAKEALEVSDGNVVDALIYIEKNKKSSKDELYTTKEEFIAWIKDLIKKGNITRIKIKKEDKVIADIPVNAGVAVTAVGLFASPIITIALFAAALTQVTVEITKDDGTVEVINKIIKTTMDDVKGKVQTKTSSMKEKFSSNNNVNSKENNTFTYTVNFEDEDDKDKE</sequence>
<evidence type="ECO:0000313" key="2">
    <source>
        <dbReference type="EMBL" id="PRR77233.1"/>
    </source>
</evidence>
<evidence type="ECO:0000313" key="3">
    <source>
        <dbReference type="Proteomes" id="UP000239706"/>
    </source>
</evidence>
<dbReference type="Gene3D" id="1.10.8.10">
    <property type="entry name" value="DNA helicase RuvA subunit, C-terminal domain"/>
    <property type="match status" value="1"/>
</dbReference>
<dbReference type="Proteomes" id="UP000239706">
    <property type="component" value="Unassembled WGS sequence"/>
</dbReference>
<dbReference type="Pfam" id="PF14242">
    <property type="entry name" value="DUF4342"/>
    <property type="match status" value="1"/>
</dbReference>
<proteinExistence type="predicted"/>
<gene>
    <name evidence="2" type="primary">tsf_2</name>
    <name evidence="2" type="ORF">CLLI_24030</name>
</gene>
<keyword evidence="2" id="KW-0648">Protein biosynthesis</keyword>
<organism evidence="2 3">
    <name type="scientific">Clostridium liquoris</name>
    <dbReference type="NCBI Taxonomy" id="1289519"/>
    <lineage>
        <taxon>Bacteria</taxon>
        <taxon>Bacillati</taxon>
        <taxon>Bacillota</taxon>
        <taxon>Clostridia</taxon>
        <taxon>Eubacteriales</taxon>
        <taxon>Clostridiaceae</taxon>
        <taxon>Clostridium</taxon>
    </lineage>
</organism>
<keyword evidence="2" id="KW-0251">Elongation factor</keyword>
<dbReference type="AlphaFoldDB" id="A0A2T0B128"/>
<dbReference type="EMBL" id="PVXO01000066">
    <property type="protein sequence ID" value="PRR77233.1"/>
    <property type="molecule type" value="Genomic_DNA"/>
</dbReference>